<keyword evidence="3" id="KW-1185">Reference proteome</keyword>
<dbReference type="PANTHER" id="PTHR42732:SF1">
    <property type="entry name" value="BETA-MANNOSIDASE"/>
    <property type="match status" value="1"/>
</dbReference>
<evidence type="ECO:0000313" key="2">
    <source>
        <dbReference type="EMBL" id="CAK8991745.1"/>
    </source>
</evidence>
<accession>A0ABP0HS60</accession>
<dbReference type="SUPFAM" id="SSF53335">
    <property type="entry name" value="S-adenosyl-L-methionine-dependent methyltransferases"/>
    <property type="match status" value="1"/>
</dbReference>
<dbReference type="InterPro" id="IPR006101">
    <property type="entry name" value="Glyco_hydro_2"/>
</dbReference>
<dbReference type="InterPro" id="IPR008979">
    <property type="entry name" value="Galactose-bd-like_sf"/>
</dbReference>
<dbReference type="InterPro" id="IPR006103">
    <property type="entry name" value="Glyco_hydro_2_cat"/>
</dbReference>
<dbReference type="InterPro" id="IPR029063">
    <property type="entry name" value="SAM-dependent_MTases_sf"/>
</dbReference>
<dbReference type="SUPFAM" id="SSF49785">
    <property type="entry name" value="Galactose-binding domain-like"/>
    <property type="match status" value="1"/>
</dbReference>
<organism evidence="2 3">
    <name type="scientific">Durusdinium trenchii</name>
    <dbReference type="NCBI Taxonomy" id="1381693"/>
    <lineage>
        <taxon>Eukaryota</taxon>
        <taxon>Sar</taxon>
        <taxon>Alveolata</taxon>
        <taxon>Dinophyceae</taxon>
        <taxon>Suessiales</taxon>
        <taxon>Symbiodiniaceae</taxon>
        <taxon>Durusdinium</taxon>
    </lineage>
</organism>
<dbReference type="InterPro" id="IPR051913">
    <property type="entry name" value="GH2_Domain-Containing"/>
</dbReference>
<keyword evidence="2" id="KW-0378">Hydrolase</keyword>
<proteinExistence type="predicted"/>
<comment type="caution">
    <text evidence="2">The sequence shown here is derived from an EMBL/GenBank/DDBJ whole genome shotgun (WGS) entry which is preliminary data.</text>
</comment>
<reference evidence="2 3" key="1">
    <citation type="submission" date="2024-02" db="EMBL/GenBank/DDBJ databases">
        <authorList>
            <person name="Chen Y."/>
            <person name="Shah S."/>
            <person name="Dougan E. K."/>
            <person name="Thang M."/>
            <person name="Chan C."/>
        </authorList>
    </citation>
    <scope>NUCLEOTIDE SEQUENCE [LARGE SCALE GENOMIC DNA]</scope>
</reference>
<dbReference type="GO" id="GO:0016787">
    <property type="term" value="F:hydrolase activity"/>
    <property type="evidence" value="ECO:0007669"/>
    <property type="project" value="UniProtKB-KW"/>
</dbReference>
<evidence type="ECO:0000259" key="1">
    <source>
        <dbReference type="Pfam" id="PF02836"/>
    </source>
</evidence>
<dbReference type="PANTHER" id="PTHR42732">
    <property type="entry name" value="BETA-GALACTOSIDASE"/>
    <property type="match status" value="1"/>
</dbReference>
<name>A0ABP0HS60_9DINO</name>
<dbReference type="Pfam" id="PF02836">
    <property type="entry name" value="Glyco_hydro_2_C"/>
    <property type="match status" value="1"/>
</dbReference>
<gene>
    <name evidence="2" type="ORF">SCF082_LOCUS2787</name>
</gene>
<dbReference type="Gene3D" id="3.20.20.80">
    <property type="entry name" value="Glycosidases"/>
    <property type="match status" value="1"/>
</dbReference>
<dbReference type="PRINTS" id="PR00132">
    <property type="entry name" value="GLHYDRLASE2"/>
</dbReference>
<evidence type="ECO:0000313" key="3">
    <source>
        <dbReference type="Proteomes" id="UP001642464"/>
    </source>
</evidence>
<dbReference type="Gene3D" id="2.60.120.260">
    <property type="entry name" value="Galactose-binding domain-like"/>
    <property type="match status" value="1"/>
</dbReference>
<feature type="domain" description="Glycoside hydrolase family 2 catalytic" evidence="1">
    <location>
        <begin position="853"/>
        <end position="1114"/>
    </location>
</feature>
<dbReference type="SUPFAM" id="SSF51445">
    <property type="entry name" value="(Trans)glycosidases"/>
    <property type="match status" value="1"/>
</dbReference>
<protein>
    <submittedName>
        <fullName evidence="2">Beta-glucuronidase (Glycosyl hydrolase 2 family protein P8) (P8_GH2) (Polysaccharide utilization locus H protein P8) (PUL H protein P8)</fullName>
    </submittedName>
</protein>
<sequence length="1185" mass="133036">MWLFRPGRAVSRLGRPGGAGCLGTTPRVAPLASLVRPLRLVDTSPARLGTASMSAPRELSRTSPFSPLQLRTYNIQKVINWPRIKKNVLEVETKQRTTKNRNHAEVLKTFRLSRFGWERRRARLRGGNRRRRSWLDKKNSKKIEYVHRVDMLKMIRTATYFKLRIRDFPKDGNPNYRETRAIVGSHFGSVALSLWRMGRAVGFEELGRKGYVQLEIQGLVLNPRVRRSAAAWEVPKRDRGNAADDTHGIPQGAAGPAIPWPDVRLWVQKLPDGTARVSRSRSADAFLAFDAYSQPMPGTREVRLGDLRFFAFVGPRLGAEHLVIWRTTADVQAKAEEYQAAAAARTASSDADAAGADLELLQDARIRLTKCSDKAQLTAAVWRWEKLDERDPHRYWEVGEDAWMYWESFWAPSEDAALALEGPAFGDRAGAMLQPTLPASTLLVSPAKSSSILSQDLPGGDEQDRIARAAMKDKAYSIVYEYNVWGSDVSRSGTGSDLWSPEARLAVTALEAVVDAFEIRSMLDCACGDATWMVPFFVARHPEIDYTGVDVVSEVVEQNRQRHPAVKFLAQETTHISVDSTGDPDWHHKSLEVQTIVLKRFNASPDFDVLKPFDPRAASTTAGAPVPGSVDVAPPGKLGRRGVAMYRTHFVQNGRFARLQFMGCSFYCRVFVDGKEVGEHRAGGFVPWFLDLDAADLSGTAGGTASSRSRELFLLVDNRFNATTAPMHTGGDFWHYGGLVRSVLLHDLPEDSQTPYVWRAQVLPKSLDEVDVYVTLTSKFNGFIRCQVAFDENEPALLNATAVNGKFSFHSLRVPQPRVWSLQTPQLHTLRLSTFGAEMIERFGLRLWGTSRGRLTLNGEEVKLHGWNHHTQWLDTGASPTAAQLDGDLALLRNANANFVRGAHYPQDQRWLDRLDEEGLAMWEETLGPQVKVENTLDWNYFMKYQLQQMEEMMEASMNHPSIMVWAWFNEGPSNDPRACPAYAACAQVASRDPTRLRSWASNKKDQDRCLSHATAVSFNSYPAWYHDVHDLNAPRREWSASIAWAKEKFPEKPFFISETGAGGLFEWKNQTDAYWTLKYQQEVIDRDVDVALENANVSGLTLWHFFDFKGNDEAQACGPCHYEAQSLPPTCAWYNLTGDCAHRPGGLNHKGVVDAYRRKKPAFDSVKAKYGRPPSSARPSLVVV</sequence>
<dbReference type="EMBL" id="CAXAMM010001370">
    <property type="protein sequence ID" value="CAK8991745.1"/>
    <property type="molecule type" value="Genomic_DNA"/>
</dbReference>
<dbReference type="Proteomes" id="UP001642464">
    <property type="component" value="Unassembled WGS sequence"/>
</dbReference>
<dbReference type="InterPro" id="IPR017853">
    <property type="entry name" value="GH"/>
</dbReference>